<evidence type="ECO:0000256" key="5">
    <source>
        <dbReference type="ARBA" id="ARBA00022723"/>
    </source>
</evidence>
<dbReference type="InterPro" id="IPR043519">
    <property type="entry name" value="NT_sf"/>
</dbReference>
<dbReference type="InParanoid" id="K9TGV1"/>
<feature type="domain" description="Polymerase nucleotidyl transferase" evidence="10">
    <location>
        <begin position="11"/>
        <end position="84"/>
    </location>
</feature>
<dbReference type="GO" id="GO:0046872">
    <property type="term" value="F:metal ion binding"/>
    <property type="evidence" value="ECO:0007669"/>
    <property type="project" value="UniProtKB-KW"/>
</dbReference>
<accession>K9TGV1</accession>
<evidence type="ECO:0000256" key="9">
    <source>
        <dbReference type="ARBA" id="ARBA00038276"/>
    </source>
</evidence>
<keyword evidence="2" id="KW-1277">Toxin-antitoxin system</keyword>
<dbReference type="PATRIC" id="fig|56110.3.peg.1990"/>
<keyword evidence="5" id="KW-0479">Metal-binding</keyword>
<dbReference type="CDD" id="cd05403">
    <property type="entry name" value="NT_KNTase_like"/>
    <property type="match status" value="1"/>
</dbReference>
<evidence type="ECO:0000256" key="4">
    <source>
        <dbReference type="ARBA" id="ARBA00022695"/>
    </source>
</evidence>
<dbReference type="Pfam" id="PF01909">
    <property type="entry name" value="NTP_transf_2"/>
    <property type="match status" value="1"/>
</dbReference>
<dbReference type="Gene3D" id="3.30.460.10">
    <property type="entry name" value="Beta Polymerase, domain 2"/>
    <property type="match status" value="1"/>
</dbReference>
<proteinExistence type="inferred from homology"/>
<keyword evidence="7" id="KW-0067">ATP-binding</keyword>
<gene>
    <name evidence="11" type="ORF">Oscil6304_1655</name>
</gene>
<dbReference type="GO" id="GO:0016779">
    <property type="term" value="F:nucleotidyltransferase activity"/>
    <property type="evidence" value="ECO:0007669"/>
    <property type="project" value="UniProtKB-KW"/>
</dbReference>
<dbReference type="RefSeq" id="WP_015147995.1">
    <property type="nucleotide sequence ID" value="NC_019693.1"/>
</dbReference>
<keyword evidence="8" id="KW-0460">Magnesium</keyword>
<dbReference type="KEGG" id="oac:Oscil6304_1655"/>
<keyword evidence="12" id="KW-1185">Reference proteome</keyword>
<organism evidence="11 12">
    <name type="scientific">Oscillatoria acuminata PCC 6304</name>
    <dbReference type="NCBI Taxonomy" id="56110"/>
    <lineage>
        <taxon>Bacteria</taxon>
        <taxon>Bacillati</taxon>
        <taxon>Cyanobacteriota</taxon>
        <taxon>Cyanophyceae</taxon>
        <taxon>Oscillatoriophycideae</taxon>
        <taxon>Oscillatoriales</taxon>
        <taxon>Oscillatoriaceae</taxon>
        <taxon>Oscillatoria</taxon>
    </lineage>
</organism>
<dbReference type="OrthoDB" id="428157at2"/>
<evidence type="ECO:0000313" key="11">
    <source>
        <dbReference type="EMBL" id="AFY81351.1"/>
    </source>
</evidence>
<evidence type="ECO:0000259" key="10">
    <source>
        <dbReference type="Pfam" id="PF01909"/>
    </source>
</evidence>
<dbReference type="InterPro" id="IPR052038">
    <property type="entry name" value="Type-VII_TA_antitoxin"/>
</dbReference>
<dbReference type="PANTHER" id="PTHR33571">
    <property type="entry name" value="SSL8005 PROTEIN"/>
    <property type="match status" value="1"/>
</dbReference>
<dbReference type="InterPro" id="IPR002934">
    <property type="entry name" value="Polymerase_NTP_transf_dom"/>
</dbReference>
<keyword evidence="6" id="KW-0547">Nucleotide-binding</keyword>
<reference evidence="11 12" key="1">
    <citation type="submission" date="2012-06" db="EMBL/GenBank/DDBJ databases">
        <title>Finished chromosome of genome of Oscillatoria acuminata PCC 6304.</title>
        <authorList>
            <consortium name="US DOE Joint Genome Institute"/>
            <person name="Gugger M."/>
            <person name="Coursin T."/>
            <person name="Rippka R."/>
            <person name="Tandeau De Marsac N."/>
            <person name="Huntemann M."/>
            <person name="Wei C.-L."/>
            <person name="Han J."/>
            <person name="Detter J.C."/>
            <person name="Han C."/>
            <person name="Tapia R."/>
            <person name="Davenport K."/>
            <person name="Daligault H."/>
            <person name="Erkkila T."/>
            <person name="Gu W."/>
            <person name="Munk A.C.C."/>
            <person name="Teshima H."/>
            <person name="Xu Y."/>
            <person name="Chain P."/>
            <person name="Chen A."/>
            <person name="Krypides N."/>
            <person name="Mavromatis K."/>
            <person name="Markowitz V."/>
            <person name="Szeto E."/>
            <person name="Ivanova N."/>
            <person name="Mikhailova N."/>
            <person name="Ovchinnikova G."/>
            <person name="Pagani I."/>
            <person name="Pati A."/>
            <person name="Goodwin L."/>
            <person name="Peters L."/>
            <person name="Pitluck S."/>
            <person name="Woyke T."/>
            <person name="Kerfeld C."/>
        </authorList>
    </citation>
    <scope>NUCLEOTIDE SEQUENCE [LARGE SCALE GENOMIC DNA]</scope>
    <source>
        <strain evidence="11 12">PCC 6304</strain>
    </source>
</reference>
<evidence type="ECO:0000256" key="6">
    <source>
        <dbReference type="ARBA" id="ARBA00022741"/>
    </source>
</evidence>
<name>K9TGV1_9CYAN</name>
<evidence type="ECO:0000256" key="2">
    <source>
        <dbReference type="ARBA" id="ARBA00022649"/>
    </source>
</evidence>
<comment type="cofactor">
    <cofactor evidence="1">
        <name>Mg(2+)</name>
        <dbReference type="ChEBI" id="CHEBI:18420"/>
    </cofactor>
</comment>
<keyword evidence="4" id="KW-0548">Nucleotidyltransferase</keyword>
<dbReference type="STRING" id="56110.Oscil6304_1655"/>
<sequence>MVKTKIELPKEKIEAFCHQWKITEFALFGSVLREDFRPDSDIDVLVTFAPDATISLLDLVRMEQELEELFQRDVDLLSKGAIQESHNWIRRQEILGTAEVFYAAG</sequence>
<dbReference type="Proteomes" id="UP000010367">
    <property type="component" value="Chromosome"/>
</dbReference>
<evidence type="ECO:0000256" key="8">
    <source>
        <dbReference type="ARBA" id="ARBA00022842"/>
    </source>
</evidence>
<dbReference type="PANTHER" id="PTHR33571:SF12">
    <property type="entry name" value="BSL3053 PROTEIN"/>
    <property type="match status" value="1"/>
</dbReference>
<dbReference type="EMBL" id="CP003607">
    <property type="protein sequence ID" value="AFY81351.1"/>
    <property type="molecule type" value="Genomic_DNA"/>
</dbReference>
<protein>
    <submittedName>
        <fullName evidence="11">Putative nucleotidyltransferase</fullName>
    </submittedName>
</protein>
<evidence type="ECO:0000256" key="7">
    <source>
        <dbReference type="ARBA" id="ARBA00022840"/>
    </source>
</evidence>
<comment type="similarity">
    <text evidence="9">Belongs to the MntA antitoxin family.</text>
</comment>
<dbReference type="AlphaFoldDB" id="K9TGV1"/>
<dbReference type="eggNOG" id="COG1669">
    <property type="taxonomic scope" value="Bacteria"/>
</dbReference>
<evidence type="ECO:0000313" key="12">
    <source>
        <dbReference type="Proteomes" id="UP000010367"/>
    </source>
</evidence>
<evidence type="ECO:0000256" key="3">
    <source>
        <dbReference type="ARBA" id="ARBA00022679"/>
    </source>
</evidence>
<keyword evidence="3 11" id="KW-0808">Transferase</keyword>
<dbReference type="HOGENOM" id="CLU_130257_4_1_3"/>
<dbReference type="GO" id="GO:0005524">
    <property type="term" value="F:ATP binding"/>
    <property type="evidence" value="ECO:0007669"/>
    <property type="project" value="UniProtKB-KW"/>
</dbReference>
<evidence type="ECO:0000256" key="1">
    <source>
        <dbReference type="ARBA" id="ARBA00001946"/>
    </source>
</evidence>
<dbReference type="SUPFAM" id="SSF81301">
    <property type="entry name" value="Nucleotidyltransferase"/>
    <property type="match status" value="1"/>
</dbReference>